<dbReference type="EMBL" id="FXXQ01000001">
    <property type="protein sequence ID" value="SMX22048.1"/>
    <property type="molecule type" value="Genomic_DNA"/>
</dbReference>
<feature type="domain" description="TadE-like" evidence="1">
    <location>
        <begin position="1"/>
        <end position="40"/>
    </location>
</feature>
<evidence type="ECO:0000259" key="1">
    <source>
        <dbReference type="Pfam" id="PF07811"/>
    </source>
</evidence>
<dbReference type="AlphaFoldDB" id="A0A238IUI2"/>
<organism evidence="2 3">
    <name type="scientific">Boseongicola aestuarii</name>
    <dbReference type="NCBI Taxonomy" id="1470561"/>
    <lineage>
        <taxon>Bacteria</taxon>
        <taxon>Pseudomonadati</taxon>
        <taxon>Pseudomonadota</taxon>
        <taxon>Alphaproteobacteria</taxon>
        <taxon>Rhodobacterales</taxon>
        <taxon>Paracoccaceae</taxon>
        <taxon>Boseongicola</taxon>
    </lineage>
</organism>
<accession>A0A238IUI2</accession>
<evidence type="ECO:0000313" key="2">
    <source>
        <dbReference type="EMBL" id="SMX22048.1"/>
    </source>
</evidence>
<dbReference type="Proteomes" id="UP000201838">
    <property type="component" value="Unassembled WGS sequence"/>
</dbReference>
<dbReference type="Pfam" id="PF07811">
    <property type="entry name" value="TadE"/>
    <property type="match status" value="1"/>
</dbReference>
<dbReference type="RefSeq" id="WP_176440159.1">
    <property type="nucleotide sequence ID" value="NZ_FXXQ01000001.1"/>
</dbReference>
<keyword evidence="3" id="KW-1185">Reference proteome</keyword>
<gene>
    <name evidence="2" type="ORF">BOA8489_00135</name>
</gene>
<reference evidence="2 3" key="1">
    <citation type="submission" date="2017-05" db="EMBL/GenBank/DDBJ databases">
        <authorList>
            <person name="Song R."/>
            <person name="Chenine A.L."/>
            <person name="Ruprecht R.M."/>
        </authorList>
    </citation>
    <scope>NUCLEOTIDE SEQUENCE [LARGE SCALE GENOMIC DNA]</scope>
    <source>
        <strain evidence="2 3">CECT 8489</strain>
    </source>
</reference>
<evidence type="ECO:0000313" key="3">
    <source>
        <dbReference type="Proteomes" id="UP000201838"/>
    </source>
</evidence>
<protein>
    <submittedName>
        <fullName evidence="2">TadE-like protein</fullName>
    </submittedName>
</protein>
<proteinExistence type="predicted"/>
<sequence length="207" mass="22168">MVEFAICISLFLLILFAIIDFGRLGYNWVVAEKGMQRAVRIAAVRPPICPDVPLFHRRANPNESFYPAGTLCRSVGGLCEVVNRQCTLNAPDGSRPEAATAANEIWAAVENLLPQGSTRANVLIRYEYDQRLGFLGGPYVPLITAELVGPSDGSDGFNDLLFTFVTPLSALAANAGDNDVSDIPGTIPFPGISVSLPAEDMNLGSRG</sequence>
<name>A0A238IUI2_9RHOB</name>
<dbReference type="InterPro" id="IPR012495">
    <property type="entry name" value="TadE-like_dom"/>
</dbReference>